<reference evidence="2 3" key="1">
    <citation type="submission" date="2016-10" db="EMBL/GenBank/DDBJ databases">
        <authorList>
            <person name="de Groot N.N."/>
        </authorList>
    </citation>
    <scope>NUCLEOTIDE SEQUENCE [LARGE SCALE GENOMIC DNA]</scope>
    <source>
        <strain evidence="3">DSM 938 / 37b4</strain>
    </source>
</reference>
<organism evidence="2 3">
    <name type="scientific">Rhodobacter capsulatus</name>
    <name type="common">Rhodopseudomonas capsulata</name>
    <dbReference type="NCBI Taxonomy" id="1061"/>
    <lineage>
        <taxon>Bacteria</taxon>
        <taxon>Pseudomonadati</taxon>
        <taxon>Pseudomonadota</taxon>
        <taxon>Alphaproteobacteria</taxon>
        <taxon>Rhodobacterales</taxon>
        <taxon>Rhodobacter group</taxon>
        <taxon>Rhodobacter</taxon>
    </lineage>
</organism>
<feature type="region of interest" description="Disordered" evidence="1">
    <location>
        <begin position="21"/>
        <end position="41"/>
    </location>
</feature>
<feature type="compositionally biased region" description="Basic and acidic residues" evidence="1">
    <location>
        <begin position="28"/>
        <end position="41"/>
    </location>
</feature>
<gene>
    <name evidence="2" type="ORF">SAMN04244550_02643</name>
</gene>
<dbReference type="EMBL" id="FNAY01000015">
    <property type="protein sequence ID" value="SDF68282.1"/>
    <property type="molecule type" value="Genomic_DNA"/>
</dbReference>
<evidence type="ECO:0000313" key="3">
    <source>
        <dbReference type="Proteomes" id="UP000183812"/>
    </source>
</evidence>
<evidence type="ECO:0000256" key="1">
    <source>
        <dbReference type="SAM" id="MobiDB-lite"/>
    </source>
</evidence>
<protein>
    <submittedName>
        <fullName evidence="2">Uncharacterized protein</fullName>
    </submittedName>
</protein>
<dbReference type="RefSeq" id="WP_276131002.1">
    <property type="nucleotide sequence ID" value="NZ_CP119563.1"/>
</dbReference>
<accession>A0A1G7N2W0</accession>
<sequence>MLHWIFFAVAGAFLVGSFLRNRAGGGDAPKDDRTAPGKDED</sequence>
<evidence type="ECO:0000313" key="2">
    <source>
        <dbReference type="EMBL" id="SDF68282.1"/>
    </source>
</evidence>
<name>A0A1G7N2W0_RHOCA</name>
<dbReference type="AlphaFoldDB" id="A0A1G7N2W0"/>
<proteinExistence type="predicted"/>
<dbReference type="Proteomes" id="UP000183812">
    <property type="component" value="Unassembled WGS sequence"/>
</dbReference>